<sequence>MLQASATTIQSVMCVAKQVTWLVSALVQAYLLMTQDSATIATSQAILLLTAPMRRPATTVARLATWPVNALMNLSAISAMCRVMLPVSVSSLA</sequence>
<comment type="caution">
    <text evidence="1">The sequence shown here is derived from an EMBL/GenBank/DDBJ whole genome shotgun (WGS) entry which is preliminary data.</text>
</comment>
<proteinExistence type="predicted"/>
<name>A0A822Y5R9_NELNU</name>
<evidence type="ECO:0000313" key="2">
    <source>
        <dbReference type="Proteomes" id="UP000607653"/>
    </source>
</evidence>
<keyword evidence="2" id="KW-1185">Reference proteome</keyword>
<gene>
    <name evidence="1" type="ORF">HUJ06_029338</name>
</gene>
<dbReference type="AlphaFoldDB" id="A0A822Y5R9"/>
<organism evidence="1 2">
    <name type="scientific">Nelumbo nucifera</name>
    <name type="common">Sacred lotus</name>
    <dbReference type="NCBI Taxonomy" id="4432"/>
    <lineage>
        <taxon>Eukaryota</taxon>
        <taxon>Viridiplantae</taxon>
        <taxon>Streptophyta</taxon>
        <taxon>Embryophyta</taxon>
        <taxon>Tracheophyta</taxon>
        <taxon>Spermatophyta</taxon>
        <taxon>Magnoliopsida</taxon>
        <taxon>Proteales</taxon>
        <taxon>Nelumbonaceae</taxon>
        <taxon>Nelumbo</taxon>
    </lineage>
</organism>
<dbReference type="Proteomes" id="UP000607653">
    <property type="component" value="Unassembled WGS sequence"/>
</dbReference>
<dbReference type="EMBL" id="DUZY01000002">
    <property type="protein sequence ID" value="DAD27870.1"/>
    <property type="molecule type" value="Genomic_DNA"/>
</dbReference>
<protein>
    <submittedName>
        <fullName evidence="1">Uncharacterized protein</fullName>
    </submittedName>
</protein>
<reference evidence="1 2" key="1">
    <citation type="journal article" date="2020" name="Mol. Biol. Evol.">
        <title>Distinct Expression and Methylation Patterns for Genes with Different Fates following a Single Whole-Genome Duplication in Flowering Plants.</title>
        <authorList>
            <person name="Shi T."/>
            <person name="Rahmani R.S."/>
            <person name="Gugger P.F."/>
            <person name="Wang M."/>
            <person name="Li H."/>
            <person name="Zhang Y."/>
            <person name="Li Z."/>
            <person name="Wang Q."/>
            <person name="Van de Peer Y."/>
            <person name="Marchal K."/>
            <person name="Chen J."/>
        </authorList>
    </citation>
    <scope>NUCLEOTIDE SEQUENCE [LARGE SCALE GENOMIC DNA]</scope>
    <source>
        <tissue evidence="1">Leaf</tissue>
    </source>
</reference>
<accession>A0A822Y5R9</accession>
<evidence type="ECO:0000313" key="1">
    <source>
        <dbReference type="EMBL" id="DAD27870.1"/>
    </source>
</evidence>